<name>A0A0F6W4E2_9BACT</name>
<dbReference type="InterPro" id="IPR008266">
    <property type="entry name" value="Tyr_kinase_AS"/>
</dbReference>
<dbReference type="GO" id="GO:0005524">
    <property type="term" value="F:ATP binding"/>
    <property type="evidence" value="ECO:0007669"/>
    <property type="project" value="UniProtKB-UniRule"/>
</dbReference>
<evidence type="ECO:0000313" key="8">
    <source>
        <dbReference type="Proteomes" id="UP000034883"/>
    </source>
</evidence>
<dbReference type="Gene3D" id="1.10.510.10">
    <property type="entry name" value="Transferase(Phosphotransferase) domain 1"/>
    <property type="match status" value="1"/>
</dbReference>
<dbReference type="KEGG" id="samy:DB32_004349"/>
<dbReference type="PROSITE" id="PS00109">
    <property type="entry name" value="PROTEIN_KINASE_TYR"/>
    <property type="match status" value="1"/>
</dbReference>
<dbReference type="PANTHER" id="PTHR43289:SF6">
    <property type="entry name" value="SERINE_THREONINE-PROTEIN KINASE NEKL-3"/>
    <property type="match status" value="1"/>
</dbReference>
<evidence type="ECO:0000256" key="4">
    <source>
        <dbReference type="ARBA" id="ARBA00022840"/>
    </source>
</evidence>
<dbReference type="InterPro" id="IPR011009">
    <property type="entry name" value="Kinase-like_dom_sf"/>
</dbReference>
<dbReference type="Proteomes" id="UP000034883">
    <property type="component" value="Chromosome"/>
</dbReference>
<dbReference type="RefSeq" id="WP_053234485.1">
    <property type="nucleotide sequence ID" value="NZ_CP011125.1"/>
</dbReference>
<dbReference type="PROSITE" id="PS50011">
    <property type="entry name" value="PROTEIN_KINASE_DOM"/>
    <property type="match status" value="1"/>
</dbReference>
<evidence type="ECO:0000256" key="3">
    <source>
        <dbReference type="ARBA" id="ARBA00022777"/>
    </source>
</evidence>
<keyword evidence="3 7" id="KW-0418">Kinase</keyword>
<keyword evidence="1" id="KW-0808">Transferase</keyword>
<reference evidence="7 8" key="1">
    <citation type="submission" date="2015-03" db="EMBL/GenBank/DDBJ databases">
        <title>Genome assembly of Sandaracinus amylolyticus DSM 53668.</title>
        <authorList>
            <person name="Sharma G."/>
            <person name="Subramanian S."/>
        </authorList>
    </citation>
    <scope>NUCLEOTIDE SEQUENCE [LARGE SCALE GENOMIC DNA]</scope>
    <source>
        <strain evidence="7 8">DSM 53668</strain>
    </source>
</reference>
<feature type="binding site" evidence="5">
    <location>
        <position position="45"/>
    </location>
    <ligand>
        <name>ATP</name>
        <dbReference type="ChEBI" id="CHEBI:30616"/>
    </ligand>
</feature>
<keyword evidence="2 5" id="KW-0547">Nucleotide-binding</keyword>
<dbReference type="PANTHER" id="PTHR43289">
    <property type="entry name" value="MITOGEN-ACTIVATED PROTEIN KINASE KINASE KINASE 20-RELATED"/>
    <property type="match status" value="1"/>
</dbReference>
<dbReference type="InterPro" id="IPR017441">
    <property type="entry name" value="Protein_kinase_ATP_BS"/>
</dbReference>
<gene>
    <name evidence="7" type="ORF">DB32_004349</name>
</gene>
<dbReference type="InterPro" id="IPR000719">
    <property type="entry name" value="Prot_kinase_dom"/>
</dbReference>
<dbReference type="Gene3D" id="3.30.200.20">
    <property type="entry name" value="Phosphorylase Kinase, domain 1"/>
    <property type="match status" value="1"/>
</dbReference>
<dbReference type="PROSITE" id="PS00107">
    <property type="entry name" value="PROTEIN_KINASE_ATP"/>
    <property type="match status" value="1"/>
</dbReference>
<dbReference type="SUPFAM" id="SSF56112">
    <property type="entry name" value="Protein kinase-like (PK-like)"/>
    <property type="match status" value="1"/>
</dbReference>
<evidence type="ECO:0000313" key="7">
    <source>
        <dbReference type="EMBL" id="AKF07200.1"/>
    </source>
</evidence>
<organism evidence="7 8">
    <name type="scientific">Sandaracinus amylolyticus</name>
    <dbReference type="NCBI Taxonomy" id="927083"/>
    <lineage>
        <taxon>Bacteria</taxon>
        <taxon>Pseudomonadati</taxon>
        <taxon>Myxococcota</taxon>
        <taxon>Polyangia</taxon>
        <taxon>Polyangiales</taxon>
        <taxon>Sandaracinaceae</taxon>
        <taxon>Sandaracinus</taxon>
    </lineage>
</organism>
<evidence type="ECO:0000256" key="5">
    <source>
        <dbReference type="PROSITE-ProRule" id="PRU10141"/>
    </source>
</evidence>
<keyword evidence="8" id="KW-1185">Reference proteome</keyword>
<dbReference type="Pfam" id="PF00069">
    <property type="entry name" value="Pkinase"/>
    <property type="match status" value="1"/>
</dbReference>
<evidence type="ECO:0000256" key="1">
    <source>
        <dbReference type="ARBA" id="ARBA00022679"/>
    </source>
</evidence>
<feature type="domain" description="Protein kinase" evidence="6">
    <location>
        <begin position="13"/>
        <end position="298"/>
    </location>
</feature>
<sequence length="314" mass="34593">MRLSSQPEQIGPYRVIAPLGTGGMASVYRAERIGEQGFRKVVALKRMHPRFRQDSRLEARFVAEARTNARLVHPNLVQVLDFGTVATPEGGERYLAMELVEGITLAQLLTRLGELRDRMPVAHALAIVSQCAAALDYVHRRTDDAGQPLGIVHRDVSPQNVLLSWDGEVKVSDFGLAKSADHEMMTTIGTRLGKIAYMSPEQLDGVWVDARTDVWALGTVLWECLAQRRMVPGDVLQAAMMIKAGVFEAPSRIRPDVPAEIDDVVARALRPNADARLASARELARVARTALHRMEPGFGAEDLAELLASCFPER</sequence>
<dbReference type="STRING" id="927083.DB32_004349"/>
<dbReference type="GO" id="GO:0004674">
    <property type="term" value="F:protein serine/threonine kinase activity"/>
    <property type="evidence" value="ECO:0007669"/>
    <property type="project" value="UniProtKB-KW"/>
</dbReference>
<keyword evidence="4 5" id="KW-0067">ATP-binding</keyword>
<protein>
    <submittedName>
        <fullName evidence="7">Serine/threonine protein kinase</fullName>
    </submittedName>
</protein>
<accession>A0A0F6W4E2</accession>
<dbReference type="AlphaFoldDB" id="A0A0F6W4E2"/>
<evidence type="ECO:0000256" key="2">
    <source>
        <dbReference type="ARBA" id="ARBA00022741"/>
    </source>
</evidence>
<keyword evidence="7" id="KW-0723">Serine/threonine-protein kinase</keyword>
<dbReference type="EMBL" id="CP011125">
    <property type="protein sequence ID" value="AKF07200.1"/>
    <property type="molecule type" value="Genomic_DNA"/>
</dbReference>
<evidence type="ECO:0000259" key="6">
    <source>
        <dbReference type="PROSITE" id="PS50011"/>
    </source>
</evidence>
<proteinExistence type="predicted"/>
<dbReference type="CDD" id="cd14014">
    <property type="entry name" value="STKc_PknB_like"/>
    <property type="match status" value="1"/>
</dbReference>
<dbReference type="OrthoDB" id="9801841at2"/>